<dbReference type="FunFam" id="3.90.550.10:FF:000122">
    <property type="entry name" value="Dolichol-phosphate mannosyltransferase subunit 1"/>
    <property type="match status" value="1"/>
</dbReference>
<proteinExistence type="inferred from homology"/>
<keyword evidence="3 5" id="KW-0808">Transferase</keyword>
<protein>
    <submittedName>
        <fullName evidence="5">Undecaprenyl-phosphate mannosyltransferase</fullName>
        <ecNumber evidence="5">2.4.1.54</ecNumber>
    </submittedName>
</protein>
<evidence type="ECO:0000313" key="6">
    <source>
        <dbReference type="Proteomes" id="UP000318538"/>
    </source>
</evidence>
<dbReference type="AlphaFoldDB" id="A0A517N9L3"/>
<feature type="domain" description="Glycosyltransferase 2-like" evidence="4">
    <location>
        <begin position="14"/>
        <end position="180"/>
    </location>
</feature>
<dbReference type="OrthoDB" id="9810303at2"/>
<evidence type="ECO:0000259" key="4">
    <source>
        <dbReference type="Pfam" id="PF00535"/>
    </source>
</evidence>
<dbReference type="KEGG" id="rlc:K227x_22110"/>
<evidence type="ECO:0000313" key="5">
    <source>
        <dbReference type="EMBL" id="QDT03826.1"/>
    </source>
</evidence>
<dbReference type="GO" id="GO:0016020">
    <property type="term" value="C:membrane"/>
    <property type="evidence" value="ECO:0007669"/>
    <property type="project" value="GOC"/>
</dbReference>
<dbReference type="Pfam" id="PF00535">
    <property type="entry name" value="Glycos_transf_2"/>
    <property type="match status" value="1"/>
</dbReference>
<dbReference type="InterPro" id="IPR029044">
    <property type="entry name" value="Nucleotide-diphossugar_trans"/>
</dbReference>
<evidence type="ECO:0000256" key="2">
    <source>
        <dbReference type="ARBA" id="ARBA00022676"/>
    </source>
</evidence>
<comment type="similarity">
    <text evidence="1">Belongs to the glycosyltransferase 2 family.</text>
</comment>
<dbReference type="CDD" id="cd06442">
    <property type="entry name" value="DPM1_like"/>
    <property type="match status" value="1"/>
</dbReference>
<sequence>MAPPPLAPKPRVLIGVCTLNEADNIVTMLPLLRRSVPDADILVIDDRSTDGTIQLVEAAAKQDPKIHLDVRDERGLGGAIRHAMQAAVDRGYDFFINLDGDLSHNPQQLPQLLERSLALPAVDVVIGSRYVDQGKIVGWPMHRRIMSRMVNRFATLCLRLPVQDCSGSMRCYRVSAIEKISLGTMRSNGYSVLEEILVRLHRNGSPMAEVPITFTDRLRGQSKLTPKEAARSIWQMLKLAAGS</sequence>
<evidence type="ECO:0000256" key="3">
    <source>
        <dbReference type="ARBA" id="ARBA00022679"/>
    </source>
</evidence>
<dbReference type="GO" id="GO:0009247">
    <property type="term" value="P:glycolipid biosynthetic process"/>
    <property type="evidence" value="ECO:0007669"/>
    <property type="project" value="TreeGrafter"/>
</dbReference>
<dbReference type="GO" id="GO:0004582">
    <property type="term" value="F:dolichyl-phosphate beta-D-mannosyltransferase activity"/>
    <property type="evidence" value="ECO:0007669"/>
    <property type="project" value="InterPro"/>
</dbReference>
<evidence type="ECO:0000256" key="1">
    <source>
        <dbReference type="ARBA" id="ARBA00006739"/>
    </source>
</evidence>
<dbReference type="PANTHER" id="PTHR43398:SF1">
    <property type="entry name" value="DOLICHOL-PHOSPHATE MANNOSYLTRANSFERASE SUBUNIT 1"/>
    <property type="match status" value="1"/>
</dbReference>
<dbReference type="GO" id="GO:0047267">
    <property type="term" value="F:undecaprenyl-phosphate mannosyltransferase activity"/>
    <property type="evidence" value="ECO:0007669"/>
    <property type="project" value="UniProtKB-EC"/>
</dbReference>
<dbReference type="RefSeq" id="WP_145169423.1">
    <property type="nucleotide sequence ID" value="NZ_CP036525.1"/>
</dbReference>
<dbReference type="EC" id="2.4.1.54" evidence="5"/>
<dbReference type="Proteomes" id="UP000318538">
    <property type="component" value="Chromosome"/>
</dbReference>
<dbReference type="InterPro" id="IPR039528">
    <property type="entry name" value="DPM1-like"/>
</dbReference>
<gene>
    <name evidence="5" type="ORF">K227x_22110</name>
</gene>
<reference evidence="5 6" key="1">
    <citation type="submission" date="2019-02" db="EMBL/GenBank/DDBJ databases">
        <title>Deep-cultivation of Planctomycetes and their phenomic and genomic characterization uncovers novel biology.</title>
        <authorList>
            <person name="Wiegand S."/>
            <person name="Jogler M."/>
            <person name="Boedeker C."/>
            <person name="Pinto D."/>
            <person name="Vollmers J."/>
            <person name="Rivas-Marin E."/>
            <person name="Kohn T."/>
            <person name="Peeters S.H."/>
            <person name="Heuer A."/>
            <person name="Rast P."/>
            <person name="Oberbeckmann S."/>
            <person name="Bunk B."/>
            <person name="Jeske O."/>
            <person name="Meyerdierks A."/>
            <person name="Storesund J.E."/>
            <person name="Kallscheuer N."/>
            <person name="Luecker S."/>
            <person name="Lage O.M."/>
            <person name="Pohl T."/>
            <person name="Merkel B.J."/>
            <person name="Hornburger P."/>
            <person name="Mueller R.-W."/>
            <person name="Bruemmer F."/>
            <person name="Labrenz M."/>
            <person name="Spormann A.M."/>
            <person name="Op den Camp H."/>
            <person name="Overmann J."/>
            <person name="Amann R."/>
            <person name="Jetten M.S.M."/>
            <person name="Mascher T."/>
            <person name="Medema M.H."/>
            <person name="Devos D.P."/>
            <person name="Kaster A.-K."/>
            <person name="Ovreas L."/>
            <person name="Rohde M."/>
            <person name="Galperin M.Y."/>
            <person name="Jogler C."/>
        </authorList>
    </citation>
    <scope>NUCLEOTIDE SEQUENCE [LARGE SCALE GENOMIC DNA]</scope>
    <source>
        <strain evidence="5 6">K22_7</strain>
    </source>
</reference>
<keyword evidence="2 5" id="KW-0328">Glycosyltransferase</keyword>
<dbReference type="Gene3D" id="3.90.550.10">
    <property type="entry name" value="Spore Coat Polysaccharide Biosynthesis Protein SpsA, Chain A"/>
    <property type="match status" value="1"/>
</dbReference>
<dbReference type="SUPFAM" id="SSF53448">
    <property type="entry name" value="Nucleotide-diphospho-sugar transferases"/>
    <property type="match status" value="1"/>
</dbReference>
<dbReference type="EMBL" id="CP036525">
    <property type="protein sequence ID" value="QDT03826.1"/>
    <property type="molecule type" value="Genomic_DNA"/>
</dbReference>
<keyword evidence="6" id="KW-1185">Reference proteome</keyword>
<accession>A0A517N9L3</accession>
<dbReference type="PANTHER" id="PTHR43398">
    <property type="entry name" value="DOLICHOL-PHOSPHATE MANNOSYLTRANSFERASE SUBUNIT 1"/>
    <property type="match status" value="1"/>
</dbReference>
<name>A0A517N9L3_9BACT</name>
<dbReference type="InterPro" id="IPR001173">
    <property type="entry name" value="Glyco_trans_2-like"/>
</dbReference>
<organism evidence="5 6">
    <name type="scientific">Rubripirellula lacrimiformis</name>
    <dbReference type="NCBI Taxonomy" id="1930273"/>
    <lineage>
        <taxon>Bacteria</taxon>
        <taxon>Pseudomonadati</taxon>
        <taxon>Planctomycetota</taxon>
        <taxon>Planctomycetia</taxon>
        <taxon>Pirellulales</taxon>
        <taxon>Pirellulaceae</taxon>
        <taxon>Rubripirellula</taxon>
    </lineage>
</organism>